<reference evidence="2" key="1">
    <citation type="submission" date="2018-02" db="EMBL/GenBank/DDBJ databases">
        <title>Rhizophora mucronata_Transcriptome.</title>
        <authorList>
            <person name="Meera S.P."/>
            <person name="Sreeshan A."/>
            <person name="Augustine A."/>
        </authorList>
    </citation>
    <scope>NUCLEOTIDE SEQUENCE</scope>
    <source>
        <tissue evidence="2">Leaf</tissue>
    </source>
</reference>
<proteinExistence type="predicted"/>
<name>A0A2P2PNB5_RHIMU</name>
<feature type="region of interest" description="Disordered" evidence="1">
    <location>
        <begin position="1"/>
        <end position="33"/>
    </location>
</feature>
<evidence type="ECO:0000256" key="1">
    <source>
        <dbReference type="SAM" id="MobiDB-lite"/>
    </source>
</evidence>
<evidence type="ECO:0000313" key="2">
    <source>
        <dbReference type="EMBL" id="MBX56267.1"/>
    </source>
</evidence>
<sequence length="60" mass="7088">MQSRSVIRRARAARSRRRNYSQRQNPECIRENNCRPQSTSVFSHLQKLNYKSSGPYVCSQ</sequence>
<dbReference type="AlphaFoldDB" id="A0A2P2PNB5"/>
<organism evidence="2">
    <name type="scientific">Rhizophora mucronata</name>
    <name type="common">Asiatic mangrove</name>
    <dbReference type="NCBI Taxonomy" id="61149"/>
    <lineage>
        <taxon>Eukaryota</taxon>
        <taxon>Viridiplantae</taxon>
        <taxon>Streptophyta</taxon>
        <taxon>Embryophyta</taxon>
        <taxon>Tracheophyta</taxon>
        <taxon>Spermatophyta</taxon>
        <taxon>Magnoliopsida</taxon>
        <taxon>eudicotyledons</taxon>
        <taxon>Gunneridae</taxon>
        <taxon>Pentapetalae</taxon>
        <taxon>rosids</taxon>
        <taxon>fabids</taxon>
        <taxon>Malpighiales</taxon>
        <taxon>Rhizophoraceae</taxon>
        <taxon>Rhizophora</taxon>
    </lineage>
</organism>
<dbReference type="EMBL" id="GGEC01075783">
    <property type="protein sequence ID" value="MBX56267.1"/>
    <property type="molecule type" value="Transcribed_RNA"/>
</dbReference>
<protein>
    <submittedName>
        <fullName evidence="2">Uncharacterized protein</fullName>
    </submittedName>
</protein>
<feature type="compositionally biased region" description="Basic residues" evidence="1">
    <location>
        <begin position="1"/>
        <end position="20"/>
    </location>
</feature>
<accession>A0A2P2PNB5</accession>